<dbReference type="Proteomes" id="UP001175228">
    <property type="component" value="Unassembled WGS sequence"/>
</dbReference>
<proteinExistence type="predicted"/>
<evidence type="ECO:0000313" key="1">
    <source>
        <dbReference type="EMBL" id="KAK0484386.1"/>
    </source>
</evidence>
<dbReference type="EMBL" id="JAUEPU010000053">
    <property type="protein sequence ID" value="KAK0484386.1"/>
    <property type="molecule type" value="Genomic_DNA"/>
</dbReference>
<comment type="caution">
    <text evidence="1">The sequence shown here is derived from an EMBL/GenBank/DDBJ whole genome shotgun (WGS) entry which is preliminary data.</text>
</comment>
<dbReference type="AlphaFoldDB" id="A0AA39PIL3"/>
<keyword evidence="2" id="KW-1185">Reference proteome</keyword>
<gene>
    <name evidence="1" type="ORF">EDD18DRAFT_709878</name>
</gene>
<accession>A0AA39PIL3</accession>
<reference evidence="1" key="1">
    <citation type="submission" date="2023-06" db="EMBL/GenBank/DDBJ databases">
        <authorList>
            <consortium name="Lawrence Berkeley National Laboratory"/>
            <person name="Ahrendt S."/>
            <person name="Sahu N."/>
            <person name="Indic B."/>
            <person name="Wong-Bajracharya J."/>
            <person name="Merenyi Z."/>
            <person name="Ke H.-M."/>
            <person name="Monk M."/>
            <person name="Kocsube S."/>
            <person name="Drula E."/>
            <person name="Lipzen A."/>
            <person name="Balint B."/>
            <person name="Henrissat B."/>
            <person name="Andreopoulos B."/>
            <person name="Martin F.M."/>
            <person name="Harder C.B."/>
            <person name="Rigling D."/>
            <person name="Ford K.L."/>
            <person name="Foster G.D."/>
            <person name="Pangilinan J."/>
            <person name="Papanicolaou A."/>
            <person name="Barry K."/>
            <person name="LaButti K."/>
            <person name="Viragh M."/>
            <person name="Koriabine M."/>
            <person name="Yan M."/>
            <person name="Riley R."/>
            <person name="Champramary S."/>
            <person name="Plett K.L."/>
            <person name="Tsai I.J."/>
            <person name="Slot J."/>
            <person name="Sipos G."/>
            <person name="Plett J."/>
            <person name="Nagy L.G."/>
            <person name="Grigoriev I.V."/>
        </authorList>
    </citation>
    <scope>NUCLEOTIDE SEQUENCE</scope>
    <source>
        <strain evidence="1">HWK02</strain>
    </source>
</reference>
<organism evidence="1 2">
    <name type="scientific">Armillaria luteobubalina</name>
    <dbReference type="NCBI Taxonomy" id="153913"/>
    <lineage>
        <taxon>Eukaryota</taxon>
        <taxon>Fungi</taxon>
        <taxon>Dikarya</taxon>
        <taxon>Basidiomycota</taxon>
        <taxon>Agaricomycotina</taxon>
        <taxon>Agaricomycetes</taxon>
        <taxon>Agaricomycetidae</taxon>
        <taxon>Agaricales</taxon>
        <taxon>Marasmiineae</taxon>
        <taxon>Physalacriaceae</taxon>
        <taxon>Armillaria</taxon>
    </lineage>
</organism>
<protein>
    <submittedName>
        <fullName evidence="1">Uncharacterized protein</fullName>
    </submittedName>
</protein>
<evidence type="ECO:0000313" key="2">
    <source>
        <dbReference type="Proteomes" id="UP001175228"/>
    </source>
</evidence>
<sequence>MLFDGSPPIPMLYLQGNNSALYDGLFSYSPDSTTLEELCSYDSTHPYPVIEARKRRKAWNHVLEKAIFTSDEICNESAPQRRKVYVSSLEAHVDALHDQLLQLGLWPVPAKELERLRGLNSKTAKSMVAKLHYNVTLTQIKISEYEKLVCLLSNKGQESLKDFT</sequence>
<name>A0AA39PIL3_9AGAR</name>